<feature type="chain" id="PRO_5008365219" evidence="1">
    <location>
        <begin position="20"/>
        <end position="86"/>
    </location>
</feature>
<keyword evidence="1" id="KW-0732">Signal</keyword>
<feature type="non-terminal residue" evidence="2">
    <location>
        <position position="1"/>
    </location>
</feature>
<feature type="signal peptide" evidence="1">
    <location>
        <begin position="1"/>
        <end position="19"/>
    </location>
</feature>
<name>A0A1A7ZZX9_NOTFU</name>
<dbReference type="EMBL" id="HADY01009458">
    <property type="protein sequence ID" value="SBP47943.1"/>
    <property type="molecule type" value="Transcribed_RNA"/>
</dbReference>
<feature type="non-terminal residue" evidence="2">
    <location>
        <position position="86"/>
    </location>
</feature>
<gene>
    <name evidence="2" type="primary">NCBP1</name>
</gene>
<accession>A0A1A7ZZX9</accession>
<dbReference type="AlphaFoldDB" id="A0A1A7ZZX9"/>
<reference evidence="2" key="2">
    <citation type="submission" date="2016-06" db="EMBL/GenBank/DDBJ databases">
        <title>The genome of a short-lived fish provides insights into sex chromosome evolution and the genetic control of aging.</title>
        <authorList>
            <person name="Reichwald K."/>
            <person name="Felder M."/>
            <person name="Petzold A."/>
            <person name="Koch P."/>
            <person name="Groth M."/>
            <person name="Platzer M."/>
        </authorList>
    </citation>
    <scope>NUCLEOTIDE SEQUENCE</scope>
    <source>
        <tissue evidence="2">Brain</tissue>
    </source>
</reference>
<evidence type="ECO:0000256" key="1">
    <source>
        <dbReference type="SAM" id="SignalP"/>
    </source>
</evidence>
<evidence type="ECO:0000313" key="2">
    <source>
        <dbReference type="EMBL" id="SBP47943.1"/>
    </source>
</evidence>
<proteinExistence type="predicted"/>
<reference evidence="2" key="1">
    <citation type="submission" date="2016-05" db="EMBL/GenBank/DDBJ databases">
        <authorList>
            <person name="Lavstsen T."/>
            <person name="Jespersen J.S."/>
        </authorList>
    </citation>
    <scope>NUCLEOTIDE SEQUENCE</scope>
    <source>
        <tissue evidence="2">Brain</tissue>
    </source>
</reference>
<sequence>AQPSVYCGLLMCYVDECLCMCVCECVCECLCMCVSACVCMCVFIKKKKSIFVLSVMEGPSMSTSLAVNNKEVLIKEKNVYCTVLCA</sequence>
<organism evidence="2">
    <name type="scientific">Nothobranchius furzeri</name>
    <name type="common">Turquoise killifish</name>
    <dbReference type="NCBI Taxonomy" id="105023"/>
    <lineage>
        <taxon>Eukaryota</taxon>
        <taxon>Metazoa</taxon>
        <taxon>Chordata</taxon>
        <taxon>Craniata</taxon>
        <taxon>Vertebrata</taxon>
        <taxon>Euteleostomi</taxon>
        <taxon>Actinopterygii</taxon>
        <taxon>Neopterygii</taxon>
        <taxon>Teleostei</taxon>
        <taxon>Neoteleostei</taxon>
        <taxon>Acanthomorphata</taxon>
        <taxon>Ovalentaria</taxon>
        <taxon>Atherinomorphae</taxon>
        <taxon>Cyprinodontiformes</taxon>
        <taxon>Nothobranchiidae</taxon>
        <taxon>Nothobranchius</taxon>
    </lineage>
</organism>
<protein>
    <submittedName>
        <fullName evidence="2">Nuclear cap binding protein subunit 1, 80kDa</fullName>
    </submittedName>
</protein>